<comment type="caution">
    <text evidence="2">The sequence shown here is derived from an EMBL/GenBank/DDBJ whole genome shotgun (WGS) entry which is preliminary data.</text>
</comment>
<gene>
    <name evidence="2" type="ORF">CPB84DRAFT_165270</name>
</gene>
<accession>A0A9P5NVY7</accession>
<organism evidence="2 3">
    <name type="scientific">Gymnopilus junonius</name>
    <name type="common">Spectacular rustgill mushroom</name>
    <name type="synonym">Gymnopilus spectabilis subsp. junonius</name>
    <dbReference type="NCBI Taxonomy" id="109634"/>
    <lineage>
        <taxon>Eukaryota</taxon>
        <taxon>Fungi</taxon>
        <taxon>Dikarya</taxon>
        <taxon>Basidiomycota</taxon>
        <taxon>Agaricomycotina</taxon>
        <taxon>Agaricomycetes</taxon>
        <taxon>Agaricomycetidae</taxon>
        <taxon>Agaricales</taxon>
        <taxon>Agaricineae</taxon>
        <taxon>Hymenogastraceae</taxon>
        <taxon>Gymnopilus</taxon>
    </lineage>
</organism>
<feature type="transmembrane region" description="Helical" evidence="1">
    <location>
        <begin position="20"/>
        <end position="39"/>
    </location>
</feature>
<dbReference type="AlphaFoldDB" id="A0A9P5NVY7"/>
<keyword evidence="1" id="KW-1133">Transmembrane helix</keyword>
<name>A0A9P5NVY7_GYMJU</name>
<keyword evidence="1" id="KW-0472">Membrane</keyword>
<keyword evidence="3" id="KW-1185">Reference proteome</keyword>
<proteinExistence type="predicted"/>
<evidence type="ECO:0000313" key="3">
    <source>
        <dbReference type="Proteomes" id="UP000724874"/>
    </source>
</evidence>
<feature type="transmembrane region" description="Helical" evidence="1">
    <location>
        <begin position="44"/>
        <end position="63"/>
    </location>
</feature>
<sequence length="140" mass="16394">MQSMLRTSTASSVHITWNSLILFLFVIFLLFIVSVIVIVDIFFFFIIVVYVIFAVTILFIGLIKLRFTVLFRPVLFHLFILAVRPQFLTQRIHFIKHFIKQRIQVLPFLTAEYIFRLVTVIALNGRKGDLERIVVGVNSY</sequence>
<evidence type="ECO:0000256" key="1">
    <source>
        <dbReference type="SAM" id="Phobius"/>
    </source>
</evidence>
<dbReference type="Proteomes" id="UP000724874">
    <property type="component" value="Unassembled WGS sequence"/>
</dbReference>
<protein>
    <submittedName>
        <fullName evidence="2">Uncharacterized protein</fullName>
    </submittedName>
</protein>
<reference evidence="2" key="1">
    <citation type="submission" date="2020-11" db="EMBL/GenBank/DDBJ databases">
        <authorList>
            <consortium name="DOE Joint Genome Institute"/>
            <person name="Ahrendt S."/>
            <person name="Riley R."/>
            <person name="Andreopoulos W."/>
            <person name="LaButti K."/>
            <person name="Pangilinan J."/>
            <person name="Ruiz-duenas F.J."/>
            <person name="Barrasa J.M."/>
            <person name="Sanchez-Garcia M."/>
            <person name="Camarero S."/>
            <person name="Miyauchi S."/>
            <person name="Serrano A."/>
            <person name="Linde D."/>
            <person name="Babiker R."/>
            <person name="Drula E."/>
            <person name="Ayuso-Fernandez I."/>
            <person name="Pacheco R."/>
            <person name="Padilla G."/>
            <person name="Ferreira P."/>
            <person name="Barriuso J."/>
            <person name="Kellner H."/>
            <person name="Castanera R."/>
            <person name="Alfaro M."/>
            <person name="Ramirez L."/>
            <person name="Pisabarro A.G."/>
            <person name="Kuo A."/>
            <person name="Tritt A."/>
            <person name="Lipzen A."/>
            <person name="He G."/>
            <person name="Yan M."/>
            <person name="Ng V."/>
            <person name="Cullen D."/>
            <person name="Martin F."/>
            <person name="Rosso M.-N."/>
            <person name="Henrissat B."/>
            <person name="Hibbett D."/>
            <person name="Martinez A.T."/>
            <person name="Grigoriev I.V."/>
        </authorList>
    </citation>
    <scope>NUCLEOTIDE SEQUENCE</scope>
    <source>
        <strain evidence="2">AH 44721</strain>
    </source>
</reference>
<dbReference type="EMBL" id="JADNYJ010000011">
    <property type="protein sequence ID" value="KAF8908570.1"/>
    <property type="molecule type" value="Genomic_DNA"/>
</dbReference>
<feature type="transmembrane region" description="Helical" evidence="1">
    <location>
        <begin position="69"/>
        <end position="87"/>
    </location>
</feature>
<evidence type="ECO:0000313" key="2">
    <source>
        <dbReference type="EMBL" id="KAF8908570.1"/>
    </source>
</evidence>
<keyword evidence="1" id="KW-0812">Transmembrane</keyword>